<sequence>MMYILPRSISASSNVVFTFVKLRSVNIPVAFVVGIRGRCEKSFGGALENFPCDTHSYHFNTPFEISIVDFPFYSPSPNENRTHILSRFTSGINMMYILPRSISASSNVVFTFVKLKSVNIPAAFVVGIRGFAGALENVPRDSKNDRFSRVFRRPKILASPSQGH</sequence>
<reference evidence="1 2" key="1">
    <citation type="submission" date="2021-06" db="EMBL/GenBank/DDBJ databases">
        <title>Caerostris darwini draft genome.</title>
        <authorList>
            <person name="Kono N."/>
            <person name="Arakawa K."/>
        </authorList>
    </citation>
    <scope>NUCLEOTIDE SEQUENCE [LARGE SCALE GENOMIC DNA]</scope>
</reference>
<organism evidence="1 2">
    <name type="scientific">Caerostris darwini</name>
    <dbReference type="NCBI Taxonomy" id="1538125"/>
    <lineage>
        <taxon>Eukaryota</taxon>
        <taxon>Metazoa</taxon>
        <taxon>Ecdysozoa</taxon>
        <taxon>Arthropoda</taxon>
        <taxon>Chelicerata</taxon>
        <taxon>Arachnida</taxon>
        <taxon>Araneae</taxon>
        <taxon>Araneomorphae</taxon>
        <taxon>Entelegynae</taxon>
        <taxon>Araneoidea</taxon>
        <taxon>Araneidae</taxon>
        <taxon>Caerostris</taxon>
    </lineage>
</organism>
<name>A0AAV4TT69_9ARAC</name>
<dbReference type="AlphaFoldDB" id="A0AAV4TT69"/>
<protein>
    <submittedName>
        <fullName evidence="1">Uncharacterized protein</fullName>
    </submittedName>
</protein>
<evidence type="ECO:0000313" key="1">
    <source>
        <dbReference type="EMBL" id="GIY48369.1"/>
    </source>
</evidence>
<proteinExistence type="predicted"/>
<gene>
    <name evidence="1" type="ORF">CDAR_105891</name>
</gene>
<dbReference type="EMBL" id="BPLQ01010101">
    <property type="protein sequence ID" value="GIY48369.1"/>
    <property type="molecule type" value="Genomic_DNA"/>
</dbReference>
<keyword evidence="2" id="KW-1185">Reference proteome</keyword>
<dbReference type="Proteomes" id="UP001054837">
    <property type="component" value="Unassembled WGS sequence"/>
</dbReference>
<evidence type="ECO:0000313" key="2">
    <source>
        <dbReference type="Proteomes" id="UP001054837"/>
    </source>
</evidence>
<accession>A0AAV4TT69</accession>
<comment type="caution">
    <text evidence="1">The sequence shown here is derived from an EMBL/GenBank/DDBJ whole genome shotgun (WGS) entry which is preliminary data.</text>
</comment>